<dbReference type="Pfam" id="PF08373">
    <property type="entry name" value="RAP"/>
    <property type="match status" value="1"/>
</dbReference>
<organism evidence="2 3">
    <name type="scientific">Silurus asotus</name>
    <name type="common">Amur catfish</name>
    <name type="synonym">Parasilurus asotus</name>
    <dbReference type="NCBI Taxonomy" id="30991"/>
    <lineage>
        <taxon>Eukaryota</taxon>
        <taxon>Metazoa</taxon>
        <taxon>Chordata</taxon>
        <taxon>Craniata</taxon>
        <taxon>Vertebrata</taxon>
        <taxon>Euteleostomi</taxon>
        <taxon>Actinopterygii</taxon>
        <taxon>Neopterygii</taxon>
        <taxon>Teleostei</taxon>
        <taxon>Ostariophysi</taxon>
        <taxon>Siluriformes</taxon>
        <taxon>Siluridae</taxon>
        <taxon>Silurus</taxon>
    </lineage>
</organism>
<feature type="domain" description="RAP" evidence="1">
    <location>
        <begin position="10"/>
        <end position="68"/>
    </location>
</feature>
<dbReference type="PANTHER" id="PTHR21228:SF4">
    <property type="entry name" value="FAS-ACTIVATED SERINE_THREONINE KINASE"/>
    <property type="match status" value="1"/>
</dbReference>
<dbReference type="AlphaFoldDB" id="A0AAD5B687"/>
<dbReference type="PROSITE" id="PS51286">
    <property type="entry name" value="RAP"/>
    <property type="match status" value="1"/>
</dbReference>
<proteinExistence type="predicted"/>
<dbReference type="GO" id="GO:0000963">
    <property type="term" value="P:mitochondrial RNA processing"/>
    <property type="evidence" value="ECO:0007669"/>
    <property type="project" value="TreeGrafter"/>
</dbReference>
<dbReference type="EMBL" id="MU546219">
    <property type="protein sequence ID" value="KAI5628132.1"/>
    <property type="molecule type" value="Genomic_DNA"/>
</dbReference>
<comment type="caution">
    <text evidence="2">The sequence shown here is derived from an EMBL/GenBank/DDBJ whole genome shotgun (WGS) entry which is preliminary data.</text>
</comment>
<accession>A0AAD5B687</accession>
<sequence length="72" mass="8585">MAEVELHQRVIMSVNDKWHYCHNSDVLVGSRAMRDRHLQLLGYVILQLPYLELEKLNGIEEVKQYLHKKLLE</sequence>
<dbReference type="InterPro" id="IPR050870">
    <property type="entry name" value="FAST_kinase"/>
</dbReference>
<dbReference type="GO" id="GO:0003723">
    <property type="term" value="F:RNA binding"/>
    <property type="evidence" value="ECO:0007669"/>
    <property type="project" value="TreeGrafter"/>
</dbReference>
<protein>
    <submittedName>
        <fullName evidence="2">Fas-activated serine/threonine kinase</fullName>
    </submittedName>
</protein>
<dbReference type="GO" id="GO:0016301">
    <property type="term" value="F:kinase activity"/>
    <property type="evidence" value="ECO:0007669"/>
    <property type="project" value="UniProtKB-KW"/>
</dbReference>
<feature type="non-terminal residue" evidence="2">
    <location>
        <position position="1"/>
    </location>
</feature>
<keyword evidence="2" id="KW-0418">Kinase</keyword>
<evidence type="ECO:0000313" key="3">
    <source>
        <dbReference type="Proteomes" id="UP001205998"/>
    </source>
</evidence>
<dbReference type="GO" id="GO:0005759">
    <property type="term" value="C:mitochondrial matrix"/>
    <property type="evidence" value="ECO:0007669"/>
    <property type="project" value="TreeGrafter"/>
</dbReference>
<dbReference type="InterPro" id="IPR013584">
    <property type="entry name" value="RAP"/>
</dbReference>
<dbReference type="GO" id="GO:0044528">
    <property type="term" value="P:regulation of mitochondrial mRNA stability"/>
    <property type="evidence" value="ECO:0007669"/>
    <property type="project" value="TreeGrafter"/>
</dbReference>
<keyword evidence="3" id="KW-1185">Reference proteome</keyword>
<dbReference type="PANTHER" id="PTHR21228">
    <property type="entry name" value="FAST LEU-RICH DOMAIN-CONTAINING"/>
    <property type="match status" value="1"/>
</dbReference>
<evidence type="ECO:0000313" key="2">
    <source>
        <dbReference type="EMBL" id="KAI5628132.1"/>
    </source>
</evidence>
<dbReference type="Proteomes" id="UP001205998">
    <property type="component" value="Unassembled WGS sequence"/>
</dbReference>
<reference evidence="2" key="1">
    <citation type="submission" date="2018-07" db="EMBL/GenBank/DDBJ databases">
        <title>Comparative genomics of catfishes provides insights into carnivory and benthic adaptation.</title>
        <authorList>
            <person name="Zhang Y."/>
            <person name="Wang D."/>
            <person name="Peng Z."/>
            <person name="Zheng S."/>
            <person name="Shao F."/>
            <person name="Tao W."/>
        </authorList>
    </citation>
    <scope>NUCLEOTIDE SEQUENCE</scope>
    <source>
        <strain evidence="2">Chongqing</strain>
    </source>
</reference>
<name>A0AAD5B687_SILAS</name>
<keyword evidence="2" id="KW-0808">Transferase</keyword>
<gene>
    <name evidence="2" type="ORF">C0J50_12797</name>
</gene>
<evidence type="ECO:0000259" key="1">
    <source>
        <dbReference type="PROSITE" id="PS51286"/>
    </source>
</evidence>
<dbReference type="GO" id="GO:0035770">
    <property type="term" value="C:ribonucleoprotein granule"/>
    <property type="evidence" value="ECO:0007669"/>
    <property type="project" value="TreeGrafter"/>
</dbReference>
<dbReference type="SMART" id="SM00952">
    <property type="entry name" value="RAP"/>
    <property type="match status" value="1"/>
</dbReference>